<comment type="subcellular location">
    <subcellularLocation>
        <location evidence="1">Cell membrane</location>
        <topology evidence="1">Multi-pass membrane protein</topology>
    </subcellularLocation>
</comment>
<evidence type="ECO:0000256" key="7">
    <source>
        <dbReference type="ARBA" id="ARBA00023157"/>
    </source>
</evidence>
<keyword evidence="4 11" id="KW-1133">Transmembrane helix</keyword>
<proteinExistence type="predicted"/>
<keyword evidence="8" id="KW-0675">Receptor</keyword>
<reference evidence="13" key="1">
    <citation type="submission" date="2025-08" db="UniProtKB">
        <authorList>
            <consortium name="Ensembl"/>
        </authorList>
    </citation>
    <scope>IDENTIFICATION</scope>
</reference>
<keyword evidence="7" id="KW-1015">Disulfide bond</keyword>
<dbReference type="Proteomes" id="UP000264800">
    <property type="component" value="Unplaced"/>
</dbReference>
<evidence type="ECO:0000256" key="5">
    <source>
        <dbReference type="ARBA" id="ARBA00023040"/>
    </source>
</evidence>
<accession>A0A3Q3FNV5</accession>
<sequence length="318" mass="36795">MENLTLITNLSECYVIDSAHRRKLFLVYYLVVIIIAIPANAFSLYVSWQHIRQKNDLGVYLFNLALSDLVFTVGLSLWLNFLWRGVWAYGGCVCLLSIYTLFTNFYTSEALLCCIAFNRYLAVVHPLKYTILRKVSTAAAVTFAIWVLVICFNACTITWEDSYSQSNMFPMCYDIFLPLSESMIQANIARFFLGLIIPVLLVFFLTRGTYLAVKSNQATKEEERLHILKLLTLVLICLLFCFGPVHIMMLVRTQLHDCERFKWFLCTYKMSTAMSCLNCLVDPLLYCFITKTGHECCYFINTTILYQTRKGNRHNLQI</sequence>
<dbReference type="AlphaFoldDB" id="A0A3Q3FNV5"/>
<evidence type="ECO:0000313" key="13">
    <source>
        <dbReference type="Ensembl" id="ENSKMAP00000014357.1"/>
    </source>
</evidence>
<keyword evidence="2" id="KW-1003">Cell membrane</keyword>
<dbReference type="PRINTS" id="PR00237">
    <property type="entry name" value="GPCRRHODOPSN"/>
</dbReference>
<evidence type="ECO:0000256" key="3">
    <source>
        <dbReference type="ARBA" id="ARBA00022692"/>
    </source>
</evidence>
<protein>
    <submittedName>
        <fullName evidence="13">G protein-coupled receptor 65</fullName>
    </submittedName>
</protein>
<feature type="transmembrane region" description="Helical" evidence="11">
    <location>
        <begin position="26"/>
        <end position="48"/>
    </location>
</feature>
<dbReference type="Pfam" id="PF00001">
    <property type="entry name" value="7tm_1"/>
    <property type="match status" value="1"/>
</dbReference>
<dbReference type="Gene3D" id="1.20.1070.10">
    <property type="entry name" value="Rhodopsin 7-helix transmembrane proteins"/>
    <property type="match status" value="1"/>
</dbReference>
<evidence type="ECO:0000256" key="10">
    <source>
        <dbReference type="ARBA" id="ARBA00023224"/>
    </source>
</evidence>
<dbReference type="Ensembl" id="ENSKMAT00000014569.1">
    <property type="protein sequence ID" value="ENSKMAP00000014357.1"/>
    <property type="gene ID" value="ENSKMAG00000010782.1"/>
</dbReference>
<evidence type="ECO:0000256" key="4">
    <source>
        <dbReference type="ARBA" id="ARBA00022989"/>
    </source>
</evidence>
<organism evidence="13 14">
    <name type="scientific">Kryptolebias marmoratus</name>
    <name type="common">Mangrove killifish</name>
    <name type="synonym">Rivulus marmoratus</name>
    <dbReference type="NCBI Taxonomy" id="37003"/>
    <lineage>
        <taxon>Eukaryota</taxon>
        <taxon>Metazoa</taxon>
        <taxon>Chordata</taxon>
        <taxon>Craniata</taxon>
        <taxon>Vertebrata</taxon>
        <taxon>Euteleostomi</taxon>
        <taxon>Actinopterygii</taxon>
        <taxon>Neopterygii</taxon>
        <taxon>Teleostei</taxon>
        <taxon>Neoteleostei</taxon>
        <taxon>Acanthomorphata</taxon>
        <taxon>Ovalentaria</taxon>
        <taxon>Atherinomorphae</taxon>
        <taxon>Cyprinodontiformes</taxon>
        <taxon>Rivulidae</taxon>
        <taxon>Kryptolebias</taxon>
    </lineage>
</organism>
<evidence type="ECO:0000256" key="2">
    <source>
        <dbReference type="ARBA" id="ARBA00022475"/>
    </source>
</evidence>
<feature type="transmembrane region" description="Helical" evidence="11">
    <location>
        <begin position="87"/>
        <end position="117"/>
    </location>
</feature>
<feature type="transmembrane region" description="Helical" evidence="11">
    <location>
        <begin position="227"/>
        <end position="251"/>
    </location>
</feature>
<evidence type="ECO:0000256" key="9">
    <source>
        <dbReference type="ARBA" id="ARBA00023180"/>
    </source>
</evidence>
<evidence type="ECO:0000256" key="6">
    <source>
        <dbReference type="ARBA" id="ARBA00023136"/>
    </source>
</evidence>
<keyword evidence="9" id="KW-0325">Glycoprotein</keyword>
<dbReference type="GeneTree" id="ENSGT01150000286937"/>
<evidence type="ECO:0000259" key="12">
    <source>
        <dbReference type="PROSITE" id="PS50262"/>
    </source>
</evidence>
<keyword evidence="3 11" id="KW-0812">Transmembrane</keyword>
<name>A0A3Q3FNV5_KRYMA</name>
<evidence type="ECO:0000256" key="8">
    <source>
        <dbReference type="ARBA" id="ARBA00023170"/>
    </source>
</evidence>
<dbReference type="SUPFAM" id="SSF81321">
    <property type="entry name" value="Family A G protein-coupled receptor-like"/>
    <property type="match status" value="1"/>
</dbReference>
<dbReference type="GO" id="GO:0005886">
    <property type="term" value="C:plasma membrane"/>
    <property type="evidence" value="ECO:0007669"/>
    <property type="project" value="UniProtKB-SubCell"/>
</dbReference>
<feature type="domain" description="G-protein coupled receptors family 1 profile" evidence="12">
    <location>
        <begin position="39"/>
        <end position="286"/>
    </location>
</feature>
<dbReference type="InterPro" id="IPR017452">
    <property type="entry name" value="GPCR_Rhodpsn_7TM"/>
</dbReference>
<evidence type="ECO:0000313" key="14">
    <source>
        <dbReference type="Proteomes" id="UP000264800"/>
    </source>
</evidence>
<keyword evidence="6 11" id="KW-0472">Membrane</keyword>
<dbReference type="GO" id="GO:0004930">
    <property type="term" value="F:G protein-coupled receptor activity"/>
    <property type="evidence" value="ECO:0007669"/>
    <property type="project" value="UniProtKB-KW"/>
</dbReference>
<keyword evidence="10" id="KW-0807">Transducer</keyword>
<feature type="transmembrane region" description="Helical" evidence="11">
    <location>
        <begin position="60"/>
        <end position="81"/>
    </location>
</feature>
<feature type="transmembrane region" description="Helical" evidence="11">
    <location>
        <begin position="188"/>
        <end position="206"/>
    </location>
</feature>
<dbReference type="PROSITE" id="PS50262">
    <property type="entry name" value="G_PROTEIN_RECEP_F1_2"/>
    <property type="match status" value="1"/>
</dbReference>
<keyword evidence="14" id="KW-1185">Reference proteome</keyword>
<dbReference type="PANTHER" id="PTHR24234">
    <property type="entry name" value="LYSOPHOSPHATIDIC ACID RECEPTOR 5/SPHINGOSYLPHOSPHORYLCHOLINE RECEPTOR"/>
    <property type="match status" value="1"/>
</dbReference>
<keyword evidence="5" id="KW-0297">G-protein coupled receptor</keyword>
<evidence type="ECO:0000256" key="1">
    <source>
        <dbReference type="ARBA" id="ARBA00004651"/>
    </source>
</evidence>
<dbReference type="PANTHER" id="PTHR24234:SF15">
    <property type="entry name" value="G PROTEIN-COUPLED RECEPTOR 65"/>
    <property type="match status" value="1"/>
</dbReference>
<dbReference type="OMA" id="ICNQKVY"/>
<evidence type="ECO:0000256" key="11">
    <source>
        <dbReference type="SAM" id="Phobius"/>
    </source>
</evidence>
<reference evidence="13" key="2">
    <citation type="submission" date="2025-09" db="UniProtKB">
        <authorList>
            <consortium name="Ensembl"/>
        </authorList>
    </citation>
    <scope>IDENTIFICATION</scope>
</reference>
<dbReference type="InterPro" id="IPR000276">
    <property type="entry name" value="GPCR_Rhodpsn"/>
</dbReference>
<feature type="transmembrane region" description="Helical" evidence="11">
    <location>
        <begin position="138"/>
        <end position="159"/>
    </location>
</feature>